<organism evidence="1 2">
    <name type="scientific">Thelephora ganbajun</name>
    <name type="common">Ganba fungus</name>
    <dbReference type="NCBI Taxonomy" id="370292"/>
    <lineage>
        <taxon>Eukaryota</taxon>
        <taxon>Fungi</taxon>
        <taxon>Dikarya</taxon>
        <taxon>Basidiomycota</taxon>
        <taxon>Agaricomycotina</taxon>
        <taxon>Agaricomycetes</taxon>
        <taxon>Thelephorales</taxon>
        <taxon>Thelephoraceae</taxon>
        <taxon>Thelephora</taxon>
    </lineage>
</organism>
<protein>
    <submittedName>
        <fullName evidence="1">Uncharacterized protein</fullName>
    </submittedName>
</protein>
<reference evidence="1" key="2">
    <citation type="journal article" date="2020" name="Nat. Commun.">
        <title>Large-scale genome sequencing of mycorrhizal fungi provides insights into the early evolution of symbiotic traits.</title>
        <authorList>
            <person name="Miyauchi S."/>
            <person name="Kiss E."/>
            <person name="Kuo A."/>
            <person name="Drula E."/>
            <person name="Kohler A."/>
            <person name="Sanchez-Garcia M."/>
            <person name="Morin E."/>
            <person name="Andreopoulos B."/>
            <person name="Barry K.W."/>
            <person name="Bonito G."/>
            <person name="Buee M."/>
            <person name="Carver A."/>
            <person name="Chen C."/>
            <person name="Cichocki N."/>
            <person name="Clum A."/>
            <person name="Culley D."/>
            <person name="Crous P.W."/>
            <person name="Fauchery L."/>
            <person name="Girlanda M."/>
            <person name="Hayes R.D."/>
            <person name="Keri Z."/>
            <person name="LaButti K."/>
            <person name="Lipzen A."/>
            <person name="Lombard V."/>
            <person name="Magnuson J."/>
            <person name="Maillard F."/>
            <person name="Murat C."/>
            <person name="Nolan M."/>
            <person name="Ohm R.A."/>
            <person name="Pangilinan J."/>
            <person name="Pereira M.F."/>
            <person name="Perotto S."/>
            <person name="Peter M."/>
            <person name="Pfister S."/>
            <person name="Riley R."/>
            <person name="Sitrit Y."/>
            <person name="Stielow J.B."/>
            <person name="Szollosi G."/>
            <person name="Zifcakova L."/>
            <person name="Stursova M."/>
            <person name="Spatafora J.W."/>
            <person name="Tedersoo L."/>
            <person name="Vaario L.M."/>
            <person name="Yamada A."/>
            <person name="Yan M."/>
            <person name="Wang P."/>
            <person name="Xu J."/>
            <person name="Bruns T."/>
            <person name="Baldrian P."/>
            <person name="Vilgalys R."/>
            <person name="Dunand C."/>
            <person name="Henrissat B."/>
            <person name="Grigoriev I.V."/>
            <person name="Hibbett D."/>
            <person name="Nagy L.G."/>
            <person name="Martin F.M."/>
        </authorList>
    </citation>
    <scope>NUCLEOTIDE SEQUENCE</scope>
    <source>
        <strain evidence="1">P2</strain>
    </source>
</reference>
<proteinExistence type="predicted"/>
<sequence length="305" mass="32224">MESNFDCLCYCDNHWKVDQIWINYYPSWLKTVLHKIKEEKEKLQVKKEAEDAVISVDSEDDRNEDDEDNDNNNEDNIKDVEEHVCVEESKNSTPPPCPAPTKITTNCARVNPLAHVRATLAIQMTPALKNNSASASNETSFPGLGDSPPGASSDSLDSGALCSVSGSSSCDSVNTLMSPAAPTSTSDSAPVSVPVLAPSMSQNDSHNASPAPTSTLDVLIDTQTSQGTSPHSPVISTTTSASESSTNPATSDPSPVISLNDMANSGNTTSTVPTSNTSQSWALSGPAALVLTKCMMACTEAWLGR</sequence>
<dbReference type="Proteomes" id="UP000886501">
    <property type="component" value="Unassembled WGS sequence"/>
</dbReference>
<reference evidence="1" key="1">
    <citation type="submission" date="2019-10" db="EMBL/GenBank/DDBJ databases">
        <authorList>
            <consortium name="DOE Joint Genome Institute"/>
            <person name="Kuo A."/>
            <person name="Miyauchi S."/>
            <person name="Kiss E."/>
            <person name="Drula E."/>
            <person name="Kohler A."/>
            <person name="Sanchez-Garcia M."/>
            <person name="Andreopoulos B."/>
            <person name="Barry K.W."/>
            <person name="Bonito G."/>
            <person name="Buee M."/>
            <person name="Carver A."/>
            <person name="Chen C."/>
            <person name="Cichocki N."/>
            <person name="Clum A."/>
            <person name="Culley D."/>
            <person name="Crous P.W."/>
            <person name="Fauchery L."/>
            <person name="Girlanda M."/>
            <person name="Hayes R."/>
            <person name="Keri Z."/>
            <person name="Labutti K."/>
            <person name="Lipzen A."/>
            <person name="Lombard V."/>
            <person name="Magnuson J."/>
            <person name="Maillard F."/>
            <person name="Morin E."/>
            <person name="Murat C."/>
            <person name="Nolan M."/>
            <person name="Ohm R."/>
            <person name="Pangilinan J."/>
            <person name="Pereira M."/>
            <person name="Perotto S."/>
            <person name="Peter M."/>
            <person name="Riley R."/>
            <person name="Sitrit Y."/>
            <person name="Stielow B."/>
            <person name="Szollosi G."/>
            <person name="Zifcakova L."/>
            <person name="Stursova M."/>
            <person name="Spatafora J.W."/>
            <person name="Tedersoo L."/>
            <person name="Vaario L.-M."/>
            <person name="Yamada A."/>
            <person name="Yan M."/>
            <person name="Wang P."/>
            <person name="Xu J."/>
            <person name="Bruns T."/>
            <person name="Baldrian P."/>
            <person name="Vilgalys R."/>
            <person name="Henrissat B."/>
            <person name="Grigoriev I.V."/>
            <person name="Hibbett D."/>
            <person name="Nagy L.G."/>
            <person name="Martin F.M."/>
        </authorList>
    </citation>
    <scope>NUCLEOTIDE SEQUENCE</scope>
    <source>
        <strain evidence="1">P2</strain>
    </source>
</reference>
<evidence type="ECO:0000313" key="2">
    <source>
        <dbReference type="Proteomes" id="UP000886501"/>
    </source>
</evidence>
<gene>
    <name evidence="1" type="ORF">BDM02DRAFT_3192127</name>
</gene>
<dbReference type="EMBL" id="MU118275">
    <property type="protein sequence ID" value="KAF9643144.1"/>
    <property type="molecule type" value="Genomic_DNA"/>
</dbReference>
<accession>A0ACB6Z0Y3</accession>
<evidence type="ECO:0000313" key="1">
    <source>
        <dbReference type="EMBL" id="KAF9643144.1"/>
    </source>
</evidence>
<name>A0ACB6Z0Y3_THEGA</name>
<keyword evidence="2" id="KW-1185">Reference proteome</keyword>
<comment type="caution">
    <text evidence="1">The sequence shown here is derived from an EMBL/GenBank/DDBJ whole genome shotgun (WGS) entry which is preliminary data.</text>
</comment>